<proteinExistence type="predicted"/>
<dbReference type="Pfam" id="PF00560">
    <property type="entry name" value="LRR_1"/>
    <property type="match status" value="6"/>
</dbReference>
<keyword evidence="5" id="KW-0677">Repeat</keyword>
<evidence type="ECO:0000256" key="6">
    <source>
        <dbReference type="ARBA" id="ARBA00022989"/>
    </source>
</evidence>
<keyword evidence="11" id="KW-1185">Reference proteome</keyword>
<evidence type="ECO:0000256" key="8">
    <source>
        <dbReference type="SAM" id="SignalP"/>
    </source>
</evidence>
<organism evidence="10 11">
    <name type="scientific">Artemisia annua</name>
    <name type="common">Sweet wormwood</name>
    <dbReference type="NCBI Taxonomy" id="35608"/>
    <lineage>
        <taxon>Eukaryota</taxon>
        <taxon>Viridiplantae</taxon>
        <taxon>Streptophyta</taxon>
        <taxon>Embryophyta</taxon>
        <taxon>Tracheophyta</taxon>
        <taxon>Spermatophyta</taxon>
        <taxon>Magnoliopsida</taxon>
        <taxon>eudicotyledons</taxon>
        <taxon>Gunneridae</taxon>
        <taxon>Pentapetalae</taxon>
        <taxon>asterids</taxon>
        <taxon>campanulids</taxon>
        <taxon>Asterales</taxon>
        <taxon>Asteraceae</taxon>
        <taxon>Asteroideae</taxon>
        <taxon>Anthemideae</taxon>
        <taxon>Artemisiinae</taxon>
        <taxon>Artemisia</taxon>
    </lineage>
</organism>
<feature type="chain" id="PRO_5015701030" evidence="8">
    <location>
        <begin position="28"/>
        <end position="601"/>
    </location>
</feature>
<reference evidence="10 11" key="1">
    <citation type="journal article" date="2018" name="Mol. Plant">
        <title>The genome of Artemisia annua provides insight into the evolution of Asteraceae family and artemisinin biosynthesis.</title>
        <authorList>
            <person name="Shen Q."/>
            <person name="Zhang L."/>
            <person name="Liao Z."/>
            <person name="Wang S."/>
            <person name="Yan T."/>
            <person name="Shi P."/>
            <person name="Liu M."/>
            <person name="Fu X."/>
            <person name="Pan Q."/>
            <person name="Wang Y."/>
            <person name="Lv Z."/>
            <person name="Lu X."/>
            <person name="Zhang F."/>
            <person name="Jiang W."/>
            <person name="Ma Y."/>
            <person name="Chen M."/>
            <person name="Hao X."/>
            <person name="Li L."/>
            <person name="Tang Y."/>
            <person name="Lv G."/>
            <person name="Zhou Y."/>
            <person name="Sun X."/>
            <person name="Brodelius P.E."/>
            <person name="Rose J.K.C."/>
            <person name="Tang K."/>
        </authorList>
    </citation>
    <scope>NUCLEOTIDE SEQUENCE [LARGE SCALE GENOMIC DNA]</scope>
    <source>
        <strain evidence="11">cv. Huhao1</strain>
        <tissue evidence="10">Leaf</tissue>
    </source>
</reference>
<dbReference type="Proteomes" id="UP000245207">
    <property type="component" value="Unassembled WGS sequence"/>
</dbReference>
<keyword evidence="7" id="KW-0472">Membrane</keyword>
<keyword evidence="3" id="KW-0812">Transmembrane</keyword>
<keyword evidence="10" id="KW-0418">Kinase</keyword>
<dbReference type="GO" id="GO:0016301">
    <property type="term" value="F:kinase activity"/>
    <property type="evidence" value="ECO:0007669"/>
    <property type="project" value="UniProtKB-KW"/>
</dbReference>
<feature type="domain" description="Leucine-rich repeat-containing N-terminal plant-type" evidence="9">
    <location>
        <begin position="31"/>
        <end position="75"/>
    </location>
</feature>
<keyword evidence="10" id="KW-0675">Receptor</keyword>
<dbReference type="FunFam" id="3.80.10.10:FF:000400">
    <property type="entry name" value="Nuclear pore complex protein NUP107"/>
    <property type="match status" value="1"/>
</dbReference>
<dbReference type="InterPro" id="IPR001611">
    <property type="entry name" value="Leu-rich_rpt"/>
</dbReference>
<comment type="subcellular location">
    <subcellularLocation>
        <location evidence="1">Membrane</location>
    </subcellularLocation>
</comment>
<evidence type="ECO:0000256" key="3">
    <source>
        <dbReference type="ARBA" id="ARBA00022692"/>
    </source>
</evidence>
<evidence type="ECO:0000313" key="11">
    <source>
        <dbReference type="Proteomes" id="UP000245207"/>
    </source>
</evidence>
<evidence type="ECO:0000256" key="1">
    <source>
        <dbReference type="ARBA" id="ARBA00004370"/>
    </source>
</evidence>
<dbReference type="PANTHER" id="PTHR48060:SF24">
    <property type="entry name" value="NON-SPECIFIC SERINE_THREONINE PROTEIN KINASE"/>
    <property type="match status" value="1"/>
</dbReference>
<dbReference type="PANTHER" id="PTHR48060">
    <property type="entry name" value="DNA DAMAGE-REPAIR/TOLERATION PROTEIN DRT100"/>
    <property type="match status" value="1"/>
</dbReference>
<evidence type="ECO:0000256" key="2">
    <source>
        <dbReference type="ARBA" id="ARBA00022614"/>
    </source>
</evidence>
<feature type="signal peptide" evidence="8">
    <location>
        <begin position="1"/>
        <end position="27"/>
    </location>
</feature>
<dbReference type="GO" id="GO:0016020">
    <property type="term" value="C:membrane"/>
    <property type="evidence" value="ECO:0007669"/>
    <property type="project" value="UniProtKB-SubCell"/>
</dbReference>
<dbReference type="GO" id="GO:0051707">
    <property type="term" value="P:response to other organism"/>
    <property type="evidence" value="ECO:0007669"/>
    <property type="project" value="UniProtKB-ARBA"/>
</dbReference>
<dbReference type="SUPFAM" id="SSF52047">
    <property type="entry name" value="RNI-like"/>
    <property type="match status" value="1"/>
</dbReference>
<dbReference type="SMART" id="SM00369">
    <property type="entry name" value="LRR_TYP"/>
    <property type="match status" value="4"/>
</dbReference>
<dbReference type="GO" id="GO:0006952">
    <property type="term" value="P:defense response"/>
    <property type="evidence" value="ECO:0007669"/>
    <property type="project" value="UniProtKB-ARBA"/>
</dbReference>
<protein>
    <submittedName>
        <fullName evidence="10">Leucine-rich repeat receptor-like protein kinase family protein</fullName>
    </submittedName>
</protein>
<evidence type="ECO:0000313" key="10">
    <source>
        <dbReference type="EMBL" id="PWA79720.1"/>
    </source>
</evidence>
<comment type="caution">
    <text evidence="10">The sequence shown here is derived from an EMBL/GenBank/DDBJ whole genome shotgun (WGS) entry which is preliminary data.</text>
</comment>
<dbReference type="PROSITE" id="PS51450">
    <property type="entry name" value="LRR"/>
    <property type="match status" value="1"/>
</dbReference>
<dbReference type="Gene3D" id="3.80.10.10">
    <property type="entry name" value="Ribonuclease Inhibitor"/>
    <property type="match status" value="3"/>
</dbReference>
<dbReference type="EMBL" id="PKPP01001817">
    <property type="protein sequence ID" value="PWA79720.1"/>
    <property type="molecule type" value="Genomic_DNA"/>
</dbReference>
<evidence type="ECO:0000256" key="5">
    <source>
        <dbReference type="ARBA" id="ARBA00022737"/>
    </source>
</evidence>
<dbReference type="InterPro" id="IPR053211">
    <property type="entry name" value="DNA_repair-toleration"/>
</dbReference>
<dbReference type="Pfam" id="PF08263">
    <property type="entry name" value="LRRNT_2"/>
    <property type="match status" value="1"/>
</dbReference>
<gene>
    <name evidence="10" type="ORF">CTI12_AA201450</name>
</gene>
<dbReference type="STRING" id="35608.A0A2U1P208"/>
<dbReference type="OrthoDB" id="676979at2759"/>
<accession>A0A2U1P208</accession>
<dbReference type="InterPro" id="IPR013210">
    <property type="entry name" value="LRR_N_plant-typ"/>
</dbReference>
<name>A0A2U1P208_ARTAN</name>
<dbReference type="InterPro" id="IPR003591">
    <property type="entry name" value="Leu-rich_rpt_typical-subtyp"/>
</dbReference>
<evidence type="ECO:0000256" key="7">
    <source>
        <dbReference type="ARBA" id="ARBA00023136"/>
    </source>
</evidence>
<keyword evidence="6" id="KW-1133">Transmembrane helix</keyword>
<evidence type="ECO:0000259" key="9">
    <source>
        <dbReference type="Pfam" id="PF08263"/>
    </source>
</evidence>
<keyword evidence="2" id="KW-0433">Leucine-rich repeat</keyword>
<keyword evidence="10" id="KW-0808">Transferase</keyword>
<evidence type="ECO:0000256" key="4">
    <source>
        <dbReference type="ARBA" id="ARBA00022729"/>
    </source>
</evidence>
<sequence length="601" mass="67334">MSSPNFSLLSLALLLISLSIIPHLASASLKEETALLKWKASLQIPNNSQLVSSWTPLPTNSSAPVSCSWYGISCNADGNIYRLNLTTSELKGTLHKFPFSILHNLTRFELSVNNFSGPVLPEIGLLSKLVYLDFSANQFSGSIPPEIEMLANLETLHFNENHFNGSIPPEIGQLTSLYELALYDNSLQGELPKTLCSIKKLAYLYLDDNNLSGQIPTEFGQLVNLLEVYITNNFLEGPIPPTIGHNQLSGQFPTSLEYPNLLQLKMDHNQLSGQFPTSVCNMNNLKYLDMSNNRFGESIPQCFGNITSSLVAIRMGNNSFQGTIPNMYWDCQLLQGLILKGNQLRGEVPISLSNCKSLKVVDFGNNHLNGTFPGWLGDLPNLHALVLKSNNFHGHIIQHSSVIESPFPSLRILDLSHNGFDEISVVGLWSQSETTVTDILYMPETLEGLMEPMCCRLDEFTWKVYTSRQQHNYERRKVNVEMIEQSVDSNQRNNVENDNKNGSMNGKEKMNNGAWDKSIKYADIVAASKLDNKLQIISTEMSENGEESLRSNELDYFFQRRANPSYFDPVWCLLTHTKSAMSIRQPVDPGAPFSSFIYLVK</sequence>
<dbReference type="InterPro" id="IPR032675">
    <property type="entry name" value="LRR_dom_sf"/>
</dbReference>
<keyword evidence="4 8" id="KW-0732">Signal</keyword>
<dbReference type="AlphaFoldDB" id="A0A2U1P208"/>